<dbReference type="Pfam" id="PF13843">
    <property type="entry name" value="DDE_Tnp_1_7"/>
    <property type="match status" value="1"/>
</dbReference>
<evidence type="ECO:0000259" key="1">
    <source>
        <dbReference type="Pfam" id="PF13843"/>
    </source>
</evidence>
<dbReference type="EMBL" id="CAKOGL010000019">
    <property type="protein sequence ID" value="CAH2098379.1"/>
    <property type="molecule type" value="Genomic_DNA"/>
</dbReference>
<dbReference type="AlphaFoldDB" id="A0AAU9UL63"/>
<dbReference type="PANTHER" id="PTHR46599">
    <property type="entry name" value="PIGGYBAC TRANSPOSABLE ELEMENT-DERIVED PROTEIN 4"/>
    <property type="match status" value="1"/>
</dbReference>
<protein>
    <recommendedName>
        <fullName evidence="1">PiggyBac transposable element-derived protein domain-containing protein</fullName>
    </recommendedName>
</protein>
<reference evidence="2" key="1">
    <citation type="submission" date="2022-03" db="EMBL/GenBank/DDBJ databases">
        <authorList>
            <person name="Tunstrom K."/>
        </authorList>
    </citation>
    <scope>NUCLEOTIDE SEQUENCE</scope>
</reference>
<evidence type="ECO:0000313" key="3">
    <source>
        <dbReference type="Proteomes" id="UP001153954"/>
    </source>
</evidence>
<comment type="caution">
    <text evidence="2">The sequence shown here is derived from an EMBL/GenBank/DDBJ whole genome shotgun (WGS) entry which is preliminary data.</text>
</comment>
<name>A0AAU9UL63_EUPED</name>
<dbReference type="Proteomes" id="UP001153954">
    <property type="component" value="Unassembled WGS sequence"/>
</dbReference>
<feature type="domain" description="PiggyBac transposable element-derived protein" evidence="1">
    <location>
        <begin position="121"/>
        <end position="333"/>
    </location>
</feature>
<gene>
    <name evidence="2" type="ORF">EEDITHA_LOCUS13496</name>
</gene>
<dbReference type="InterPro" id="IPR029526">
    <property type="entry name" value="PGBD"/>
</dbReference>
<dbReference type="PANTHER" id="PTHR46599:SF6">
    <property type="entry name" value="DUAL SPECIFICITY PHOSPHATASE 26"/>
    <property type="match status" value="1"/>
</dbReference>
<sequence length="334" mass="38730">MERQLRDEDIANLLLEENEEDDIIFNSSGEDSEHIFQEVDETDSEVEQDIFISNDRQSSSSDSEMDVPLSRLSNSHRSKIYKGKDETIWFKNPNRSNVRTRSENIFTGIPGVKPSAQHVKTPLECFYLFVNESMLLDILFYTNLRIQKTRENLNTSNEYSYVEVSIIELKATIGLIYLSGLYKSGRQNLQDLWCNDGTGISLFPMTMSLRRFSFIVNHLRFDDVNTRSERLVQDRLAPFRKLFDVFVTNCQLHYTPYENLTIDEELVAFRGRCKFRQYLPSKPAKYGIKIFALVHPTTYDSLNLEIYLGDQPTGAYKVSNKPHDVVDRLVTPIS</sequence>
<proteinExistence type="predicted"/>
<accession>A0AAU9UL63</accession>
<evidence type="ECO:0000313" key="2">
    <source>
        <dbReference type="EMBL" id="CAH2098379.1"/>
    </source>
</evidence>
<organism evidence="2 3">
    <name type="scientific">Euphydryas editha</name>
    <name type="common">Edith's checkerspot</name>
    <dbReference type="NCBI Taxonomy" id="104508"/>
    <lineage>
        <taxon>Eukaryota</taxon>
        <taxon>Metazoa</taxon>
        <taxon>Ecdysozoa</taxon>
        <taxon>Arthropoda</taxon>
        <taxon>Hexapoda</taxon>
        <taxon>Insecta</taxon>
        <taxon>Pterygota</taxon>
        <taxon>Neoptera</taxon>
        <taxon>Endopterygota</taxon>
        <taxon>Lepidoptera</taxon>
        <taxon>Glossata</taxon>
        <taxon>Ditrysia</taxon>
        <taxon>Papilionoidea</taxon>
        <taxon>Nymphalidae</taxon>
        <taxon>Nymphalinae</taxon>
        <taxon>Euphydryas</taxon>
    </lineage>
</organism>
<keyword evidence="3" id="KW-1185">Reference proteome</keyword>